<dbReference type="PANTHER" id="PTHR19879">
    <property type="entry name" value="TRANSCRIPTION INITIATION FACTOR TFIID"/>
    <property type="match status" value="1"/>
</dbReference>
<gene>
    <name evidence="4" type="ORF">N7458_007720</name>
</gene>
<dbReference type="Pfam" id="PF00400">
    <property type="entry name" value="WD40"/>
    <property type="match status" value="1"/>
</dbReference>
<comment type="caution">
    <text evidence="4">The sequence shown here is derived from an EMBL/GenBank/DDBJ whole genome shotgun (WGS) entry which is preliminary data.</text>
</comment>
<protein>
    <submittedName>
        <fullName evidence="4">Uncharacterized protein</fullName>
    </submittedName>
</protein>
<dbReference type="SUPFAM" id="SSF50978">
    <property type="entry name" value="WD40 repeat-like"/>
    <property type="match status" value="1"/>
</dbReference>
<feature type="repeat" description="WD" evidence="3">
    <location>
        <begin position="170"/>
        <end position="196"/>
    </location>
</feature>
<dbReference type="InterPro" id="IPR036322">
    <property type="entry name" value="WD40_repeat_dom_sf"/>
</dbReference>
<reference evidence="4" key="2">
    <citation type="journal article" date="2023" name="IMA Fungus">
        <title>Comparative genomic study of the Penicillium genus elucidates a diverse pangenome and 15 lateral gene transfer events.</title>
        <authorList>
            <person name="Petersen C."/>
            <person name="Sorensen T."/>
            <person name="Nielsen M.R."/>
            <person name="Sondergaard T.E."/>
            <person name="Sorensen J.L."/>
            <person name="Fitzpatrick D.A."/>
            <person name="Frisvad J.C."/>
            <person name="Nielsen K.L."/>
        </authorList>
    </citation>
    <scope>NUCLEOTIDE SEQUENCE</scope>
    <source>
        <strain evidence="4">IBT 16125</strain>
    </source>
</reference>
<dbReference type="EMBL" id="JAPVEA010000007">
    <property type="protein sequence ID" value="KAJ5443848.1"/>
    <property type="molecule type" value="Genomic_DNA"/>
</dbReference>
<evidence type="ECO:0000256" key="3">
    <source>
        <dbReference type="PROSITE-ProRule" id="PRU00221"/>
    </source>
</evidence>
<evidence type="ECO:0000256" key="1">
    <source>
        <dbReference type="ARBA" id="ARBA00022574"/>
    </source>
</evidence>
<accession>A0AAD6G151</accession>
<dbReference type="PROSITE" id="PS50294">
    <property type="entry name" value="WD_REPEATS_REGION"/>
    <property type="match status" value="1"/>
</dbReference>
<reference evidence="4" key="1">
    <citation type="submission" date="2022-12" db="EMBL/GenBank/DDBJ databases">
        <authorList>
            <person name="Petersen C."/>
        </authorList>
    </citation>
    <scope>NUCLEOTIDE SEQUENCE</scope>
    <source>
        <strain evidence="4">IBT 16125</strain>
    </source>
</reference>
<dbReference type="Gene3D" id="2.130.10.10">
    <property type="entry name" value="YVTN repeat-like/Quinoprotein amine dehydrogenase"/>
    <property type="match status" value="2"/>
</dbReference>
<dbReference type="PROSITE" id="PS00678">
    <property type="entry name" value="WD_REPEATS_1"/>
    <property type="match status" value="1"/>
</dbReference>
<organism evidence="4 5">
    <name type="scientific">Penicillium daleae</name>
    <dbReference type="NCBI Taxonomy" id="63821"/>
    <lineage>
        <taxon>Eukaryota</taxon>
        <taxon>Fungi</taxon>
        <taxon>Dikarya</taxon>
        <taxon>Ascomycota</taxon>
        <taxon>Pezizomycotina</taxon>
        <taxon>Eurotiomycetes</taxon>
        <taxon>Eurotiomycetidae</taxon>
        <taxon>Eurotiales</taxon>
        <taxon>Aspergillaceae</taxon>
        <taxon>Penicillium</taxon>
    </lineage>
</organism>
<dbReference type="InterPro" id="IPR015943">
    <property type="entry name" value="WD40/YVTN_repeat-like_dom_sf"/>
</dbReference>
<feature type="non-terminal residue" evidence="4">
    <location>
        <position position="1"/>
    </location>
</feature>
<dbReference type="GeneID" id="81601345"/>
<name>A0AAD6G151_9EURO</name>
<evidence type="ECO:0000313" key="4">
    <source>
        <dbReference type="EMBL" id="KAJ5443848.1"/>
    </source>
</evidence>
<dbReference type="PROSITE" id="PS50082">
    <property type="entry name" value="WD_REPEATS_2"/>
    <property type="match status" value="1"/>
</dbReference>
<dbReference type="Proteomes" id="UP001213681">
    <property type="component" value="Unassembled WGS sequence"/>
</dbReference>
<sequence>IESFGLGQCCCLLARRPAYSVSLKRYDSPTLGCNYRHRAALVTGLFRLDQCCRILTGRLTPSISLGLWDTVTGAKRLVLRGYLTSVRDIAFLLNSKVIASAAGNQTFPPWSAASGDNTPRVQYGACYVAIQICYLLTRQPAYSIGIGRLYNPALGYNYRNKGTRVAGEWVTAVAFSLDNQLIVSASSDGTVRLWDITIGVKQRVSRSNLCYFSDIIFLLDGQLIATALDINSDDDKIACLWDGTTGVMRRVLRGYSNWVSAVDFSPDG</sequence>
<evidence type="ECO:0000256" key="2">
    <source>
        <dbReference type="ARBA" id="ARBA00022737"/>
    </source>
</evidence>
<evidence type="ECO:0000313" key="5">
    <source>
        <dbReference type="Proteomes" id="UP001213681"/>
    </source>
</evidence>
<dbReference type="AlphaFoldDB" id="A0AAD6G151"/>
<keyword evidence="5" id="KW-1185">Reference proteome</keyword>
<dbReference type="InterPro" id="IPR019775">
    <property type="entry name" value="WD40_repeat_CS"/>
</dbReference>
<keyword evidence="1 3" id="KW-0853">WD repeat</keyword>
<keyword evidence="2" id="KW-0677">Repeat</keyword>
<dbReference type="PANTHER" id="PTHR19879:SF9">
    <property type="entry name" value="TRANSCRIPTION INITIATION FACTOR TFIID SUBUNIT 5"/>
    <property type="match status" value="1"/>
</dbReference>
<dbReference type="InterPro" id="IPR001680">
    <property type="entry name" value="WD40_rpt"/>
</dbReference>
<dbReference type="RefSeq" id="XP_056763928.1">
    <property type="nucleotide sequence ID" value="XM_056911102.1"/>
</dbReference>
<dbReference type="SMART" id="SM00320">
    <property type="entry name" value="WD40"/>
    <property type="match status" value="2"/>
</dbReference>
<proteinExistence type="predicted"/>